<proteinExistence type="predicted"/>
<name>A0AAE0AJT5_9ROSI</name>
<keyword evidence="2" id="KW-1185">Reference proteome</keyword>
<dbReference type="EMBL" id="JANJYJ010000004">
    <property type="protein sequence ID" value="KAK3218697.1"/>
    <property type="molecule type" value="Genomic_DNA"/>
</dbReference>
<gene>
    <name evidence="1" type="ORF">Dsin_012667</name>
</gene>
<organism evidence="1 2">
    <name type="scientific">Dipteronia sinensis</name>
    <dbReference type="NCBI Taxonomy" id="43782"/>
    <lineage>
        <taxon>Eukaryota</taxon>
        <taxon>Viridiplantae</taxon>
        <taxon>Streptophyta</taxon>
        <taxon>Embryophyta</taxon>
        <taxon>Tracheophyta</taxon>
        <taxon>Spermatophyta</taxon>
        <taxon>Magnoliopsida</taxon>
        <taxon>eudicotyledons</taxon>
        <taxon>Gunneridae</taxon>
        <taxon>Pentapetalae</taxon>
        <taxon>rosids</taxon>
        <taxon>malvids</taxon>
        <taxon>Sapindales</taxon>
        <taxon>Sapindaceae</taxon>
        <taxon>Hippocastanoideae</taxon>
        <taxon>Acereae</taxon>
        <taxon>Dipteronia</taxon>
    </lineage>
</organism>
<protein>
    <recommendedName>
        <fullName evidence="3">DUF4283 domain-containing protein</fullName>
    </recommendedName>
</protein>
<sequence length="127" mass="14950">MRTMNWSSQEIDQVWIKRCAVGILKHFSDVSSVNKRLRCRGFKFTSAYIVDKSILWCFDSKSEKDGFKRSQFFWDDHFSSVVNWSDSIIPQAKVAWIDIKGVPMCFWDQKLFTKLGWMIGEPLLVDE</sequence>
<reference evidence="1" key="1">
    <citation type="journal article" date="2023" name="Plant J.">
        <title>Genome sequences and population genomics provide insights into the demographic history, inbreeding, and mutation load of two 'living fossil' tree species of Dipteronia.</title>
        <authorList>
            <person name="Feng Y."/>
            <person name="Comes H.P."/>
            <person name="Chen J."/>
            <person name="Zhu S."/>
            <person name="Lu R."/>
            <person name="Zhang X."/>
            <person name="Li P."/>
            <person name="Qiu J."/>
            <person name="Olsen K.M."/>
            <person name="Qiu Y."/>
        </authorList>
    </citation>
    <scope>NUCLEOTIDE SEQUENCE</scope>
    <source>
        <strain evidence="1">NBL</strain>
    </source>
</reference>
<dbReference type="AlphaFoldDB" id="A0AAE0AJT5"/>
<evidence type="ECO:0008006" key="3">
    <source>
        <dbReference type="Google" id="ProtNLM"/>
    </source>
</evidence>
<accession>A0AAE0AJT5</accession>
<evidence type="ECO:0000313" key="1">
    <source>
        <dbReference type="EMBL" id="KAK3218697.1"/>
    </source>
</evidence>
<comment type="caution">
    <text evidence="1">The sequence shown here is derived from an EMBL/GenBank/DDBJ whole genome shotgun (WGS) entry which is preliminary data.</text>
</comment>
<evidence type="ECO:0000313" key="2">
    <source>
        <dbReference type="Proteomes" id="UP001281410"/>
    </source>
</evidence>
<dbReference type="Proteomes" id="UP001281410">
    <property type="component" value="Unassembled WGS sequence"/>
</dbReference>